<feature type="non-terminal residue" evidence="2">
    <location>
        <position position="82"/>
    </location>
</feature>
<name>A0ABD0Q3E1_CIRMR</name>
<dbReference type="AlphaFoldDB" id="A0ABD0Q3E1"/>
<dbReference type="EMBL" id="JAMKFB020000011">
    <property type="protein sequence ID" value="KAL0180684.1"/>
    <property type="molecule type" value="Genomic_DNA"/>
</dbReference>
<dbReference type="Proteomes" id="UP001529510">
    <property type="component" value="Unassembled WGS sequence"/>
</dbReference>
<feature type="region of interest" description="Disordered" evidence="1">
    <location>
        <begin position="1"/>
        <end position="23"/>
    </location>
</feature>
<feature type="compositionally biased region" description="Basic residues" evidence="1">
    <location>
        <begin position="1"/>
        <end position="16"/>
    </location>
</feature>
<sequence>MDRKTKHEQKKKKKWGKFVSSSPDVVASAAAPAEAQVSISAPGFPQNNIFSVVESIETHSTGIDTHDDASSSPPISGSSDPE</sequence>
<feature type="region of interest" description="Disordered" evidence="1">
    <location>
        <begin position="59"/>
        <end position="82"/>
    </location>
</feature>
<proteinExistence type="predicted"/>
<reference evidence="2 3" key="1">
    <citation type="submission" date="2024-05" db="EMBL/GenBank/DDBJ databases">
        <title>Genome sequencing and assembly of Indian major carp, Cirrhinus mrigala (Hamilton, 1822).</title>
        <authorList>
            <person name="Mohindra V."/>
            <person name="Chowdhury L.M."/>
            <person name="Lal K."/>
            <person name="Jena J.K."/>
        </authorList>
    </citation>
    <scope>NUCLEOTIDE SEQUENCE [LARGE SCALE GENOMIC DNA]</scope>
    <source>
        <strain evidence="2">CM1030</strain>
        <tissue evidence="2">Blood</tissue>
    </source>
</reference>
<evidence type="ECO:0000256" key="1">
    <source>
        <dbReference type="SAM" id="MobiDB-lite"/>
    </source>
</evidence>
<feature type="compositionally biased region" description="Low complexity" evidence="1">
    <location>
        <begin position="70"/>
        <end position="82"/>
    </location>
</feature>
<evidence type="ECO:0000313" key="3">
    <source>
        <dbReference type="Proteomes" id="UP001529510"/>
    </source>
</evidence>
<gene>
    <name evidence="2" type="ORF">M9458_023090</name>
</gene>
<keyword evidence="3" id="KW-1185">Reference proteome</keyword>
<protein>
    <submittedName>
        <fullName evidence="2">Uncharacterized protein</fullName>
    </submittedName>
</protein>
<comment type="caution">
    <text evidence="2">The sequence shown here is derived from an EMBL/GenBank/DDBJ whole genome shotgun (WGS) entry which is preliminary data.</text>
</comment>
<evidence type="ECO:0000313" key="2">
    <source>
        <dbReference type="EMBL" id="KAL0180684.1"/>
    </source>
</evidence>
<organism evidence="2 3">
    <name type="scientific">Cirrhinus mrigala</name>
    <name type="common">Mrigala</name>
    <dbReference type="NCBI Taxonomy" id="683832"/>
    <lineage>
        <taxon>Eukaryota</taxon>
        <taxon>Metazoa</taxon>
        <taxon>Chordata</taxon>
        <taxon>Craniata</taxon>
        <taxon>Vertebrata</taxon>
        <taxon>Euteleostomi</taxon>
        <taxon>Actinopterygii</taxon>
        <taxon>Neopterygii</taxon>
        <taxon>Teleostei</taxon>
        <taxon>Ostariophysi</taxon>
        <taxon>Cypriniformes</taxon>
        <taxon>Cyprinidae</taxon>
        <taxon>Labeoninae</taxon>
        <taxon>Labeonini</taxon>
        <taxon>Cirrhinus</taxon>
    </lineage>
</organism>
<accession>A0ABD0Q3E1</accession>